<dbReference type="GO" id="GO:0009279">
    <property type="term" value="C:cell outer membrane"/>
    <property type="evidence" value="ECO:0007669"/>
    <property type="project" value="UniProtKB-SubCell"/>
</dbReference>
<gene>
    <name evidence="4" type="ORF">J2Y00_002566</name>
</gene>
<dbReference type="NCBIfam" id="TIGR02532">
    <property type="entry name" value="IV_pilin_GFxxxE"/>
    <property type="match status" value="1"/>
</dbReference>
<dbReference type="InterPro" id="IPR012902">
    <property type="entry name" value="N_methyl_site"/>
</dbReference>
<feature type="transmembrane region" description="Helical" evidence="3">
    <location>
        <begin position="20"/>
        <end position="43"/>
    </location>
</feature>
<comment type="caution">
    <text evidence="4">The sequence shown here is derived from an EMBL/GenBank/DDBJ whole genome shotgun (WGS) entry which is preliminary data.</text>
</comment>
<evidence type="ECO:0000313" key="4">
    <source>
        <dbReference type="EMBL" id="MDR6218969.1"/>
    </source>
</evidence>
<sequence>MRKLTPSTDQRTRGFTLVELPLAMSILLIILGLVLTAFTGALGQQRSTETAVNLDASLRRTSQIITQDLRNSAYGLITSQPYASASTSISVARLTDTAVHSVTSSATLFTTSTSVEVITPPGFSWPAGTRFLLINPTPAQKTATSHVLTTAVTTSGTVNLTHATTLNTICYSPDNLVQRINLVGYSLNPTQKILYRSSQGVETPLAYGVSNFTVTYIDTSGTSYTRMQDMPPSATLARVGLRLDMERPEKGGVRTRGLSSSIEIPKMFTLTNAPLKYIVPNSSVTC</sequence>
<evidence type="ECO:0000256" key="3">
    <source>
        <dbReference type="SAM" id="Phobius"/>
    </source>
</evidence>
<evidence type="ECO:0000256" key="2">
    <source>
        <dbReference type="ARBA" id="ARBA00023237"/>
    </source>
</evidence>
<keyword evidence="3" id="KW-0812">Transmembrane</keyword>
<evidence type="ECO:0000256" key="1">
    <source>
        <dbReference type="ARBA" id="ARBA00004442"/>
    </source>
</evidence>
<proteinExistence type="predicted"/>
<organism evidence="4 5">
    <name type="scientific">Deinococcus soli</name>
    <name type="common">ex Cha et al. 2016</name>
    <dbReference type="NCBI Taxonomy" id="1309411"/>
    <lineage>
        <taxon>Bacteria</taxon>
        <taxon>Thermotogati</taxon>
        <taxon>Deinococcota</taxon>
        <taxon>Deinococci</taxon>
        <taxon>Deinococcales</taxon>
        <taxon>Deinococcaceae</taxon>
        <taxon>Deinococcus</taxon>
    </lineage>
</organism>
<evidence type="ECO:0000313" key="5">
    <source>
        <dbReference type="Proteomes" id="UP001185331"/>
    </source>
</evidence>
<dbReference type="RefSeq" id="WP_309853876.1">
    <property type="nucleotide sequence ID" value="NZ_JAVDQJ010000004.1"/>
</dbReference>
<keyword evidence="3" id="KW-1133">Transmembrane helix</keyword>
<keyword evidence="3" id="KW-0472">Membrane</keyword>
<dbReference type="Proteomes" id="UP001185331">
    <property type="component" value="Unassembled WGS sequence"/>
</dbReference>
<reference evidence="4" key="1">
    <citation type="submission" date="2023-07" db="EMBL/GenBank/DDBJ databases">
        <title>Sorghum-associated microbial communities from plants grown in Nebraska, USA.</title>
        <authorList>
            <person name="Schachtman D."/>
        </authorList>
    </citation>
    <scope>NUCLEOTIDE SEQUENCE</scope>
    <source>
        <strain evidence="4">BE330</strain>
    </source>
</reference>
<dbReference type="AlphaFoldDB" id="A0AAE3XDK4"/>
<dbReference type="Pfam" id="PF07963">
    <property type="entry name" value="N_methyl"/>
    <property type="match status" value="1"/>
</dbReference>
<name>A0AAE3XDK4_9DEIO</name>
<accession>A0AAE3XDK4</accession>
<dbReference type="EMBL" id="JAVDQK010000005">
    <property type="protein sequence ID" value="MDR6218969.1"/>
    <property type="molecule type" value="Genomic_DNA"/>
</dbReference>
<keyword evidence="2" id="KW-0998">Cell outer membrane</keyword>
<comment type="subcellular location">
    <subcellularLocation>
        <location evidence="1">Cell outer membrane</location>
    </subcellularLocation>
</comment>
<protein>
    <submittedName>
        <fullName evidence="4">Prepilin-type N-terminal cleavage/methylation domain-containing protein</fullName>
    </submittedName>
</protein>